<comment type="caution">
    <text evidence="2">The sequence shown here is derived from an EMBL/GenBank/DDBJ whole genome shotgun (WGS) entry which is preliminary data.</text>
</comment>
<evidence type="ECO:0000313" key="2">
    <source>
        <dbReference type="EMBL" id="MED6251764.1"/>
    </source>
</evidence>
<dbReference type="InterPro" id="IPR005617">
    <property type="entry name" value="Groucho/TLE_N"/>
</dbReference>
<feature type="domain" description="Groucho/TLE N-terminal Q-rich" evidence="1">
    <location>
        <begin position="37"/>
        <end position="70"/>
    </location>
</feature>
<proteinExistence type="predicted"/>
<sequence length="180" mass="20348">MRKTEAPLQAPPGSSASVVAAAAAAAAAAASGTPQSLKLTYPETLDRIKEEFQFLQTQYHRDKLRAETCPSKQLTGGYYSQVDRLINVSLHRQFTQHLCFRLRETQGTRRNPHTFWRIKGLQCVSPQKKSTWRKPTPAQGERASSIQKSTCWDFNSMTVWMGGSDNNCTTMQPKKEYFIF</sequence>
<protein>
    <recommendedName>
        <fullName evidence="1">Groucho/TLE N-terminal Q-rich domain-containing protein</fullName>
    </recommendedName>
</protein>
<dbReference type="Pfam" id="PF03920">
    <property type="entry name" value="TLE_N"/>
    <property type="match status" value="1"/>
</dbReference>
<evidence type="ECO:0000259" key="1">
    <source>
        <dbReference type="Pfam" id="PF03920"/>
    </source>
</evidence>
<dbReference type="EMBL" id="JAHUTI010060275">
    <property type="protein sequence ID" value="MED6251764.1"/>
    <property type="molecule type" value="Genomic_DNA"/>
</dbReference>
<evidence type="ECO:0000313" key="3">
    <source>
        <dbReference type="Proteomes" id="UP001345963"/>
    </source>
</evidence>
<organism evidence="2 3">
    <name type="scientific">Ataeniobius toweri</name>
    <dbReference type="NCBI Taxonomy" id="208326"/>
    <lineage>
        <taxon>Eukaryota</taxon>
        <taxon>Metazoa</taxon>
        <taxon>Chordata</taxon>
        <taxon>Craniata</taxon>
        <taxon>Vertebrata</taxon>
        <taxon>Euteleostomi</taxon>
        <taxon>Actinopterygii</taxon>
        <taxon>Neopterygii</taxon>
        <taxon>Teleostei</taxon>
        <taxon>Neoteleostei</taxon>
        <taxon>Acanthomorphata</taxon>
        <taxon>Ovalentaria</taxon>
        <taxon>Atherinomorphae</taxon>
        <taxon>Cyprinodontiformes</taxon>
        <taxon>Goodeidae</taxon>
        <taxon>Ataeniobius</taxon>
    </lineage>
</organism>
<gene>
    <name evidence="2" type="ORF">ATANTOWER_002607</name>
</gene>
<name>A0ABU7BN57_9TELE</name>
<accession>A0ABU7BN57</accession>
<reference evidence="2 3" key="1">
    <citation type="submission" date="2021-07" db="EMBL/GenBank/DDBJ databases">
        <authorList>
            <person name="Palmer J.M."/>
        </authorList>
    </citation>
    <scope>NUCLEOTIDE SEQUENCE [LARGE SCALE GENOMIC DNA]</scope>
    <source>
        <strain evidence="2 3">AT_MEX2019</strain>
        <tissue evidence="2">Muscle</tissue>
    </source>
</reference>
<keyword evidence="3" id="KW-1185">Reference proteome</keyword>
<dbReference type="Proteomes" id="UP001345963">
    <property type="component" value="Unassembled WGS sequence"/>
</dbReference>